<dbReference type="Pfam" id="PF00389">
    <property type="entry name" value="2-Hacid_dh"/>
    <property type="match status" value="1"/>
</dbReference>
<dbReference type="GO" id="GO:0005829">
    <property type="term" value="C:cytosol"/>
    <property type="evidence" value="ECO:0007669"/>
    <property type="project" value="TreeGrafter"/>
</dbReference>
<dbReference type="InterPro" id="IPR036291">
    <property type="entry name" value="NAD(P)-bd_dom_sf"/>
</dbReference>
<dbReference type="Pfam" id="PF02826">
    <property type="entry name" value="2-Hacid_dh_C"/>
    <property type="match status" value="2"/>
</dbReference>
<dbReference type="AlphaFoldDB" id="A0A5N5QBQ8"/>
<dbReference type="PANTHER" id="PTHR10996">
    <property type="entry name" value="2-HYDROXYACID DEHYDROGENASE-RELATED"/>
    <property type="match status" value="1"/>
</dbReference>
<name>A0A5N5QBQ8_9AGAM</name>
<proteinExistence type="inferred from homology"/>
<dbReference type="GO" id="GO:0051287">
    <property type="term" value="F:NAD binding"/>
    <property type="evidence" value="ECO:0007669"/>
    <property type="project" value="InterPro"/>
</dbReference>
<dbReference type="SUPFAM" id="SSF51735">
    <property type="entry name" value="NAD(P)-binding Rossmann-fold domains"/>
    <property type="match status" value="1"/>
</dbReference>
<dbReference type="SUPFAM" id="SSF52283">
    <property type="entry name" value="Formate/glycerate dehydrogenase catalytic domain-like"/>
    <property type="match status" value="1"/>
</dbReference>
<dbReference type="InterPro" id="IPR006140">
    <property type="entry name" value="D-isomer_DH_NAD-bd"/>
</dbReference>
<comment type="caution">
    <text evidence="5">The sequence shown here is derived from an EMBL/GenBank/DDBJ whole genome shotgun (WGS) entry which is preliminary data.</text>
</comment>
<dbReference type="InterPro" id="IPR050223">
    <property type="entry name" value="D-isomer_2-hydroxyacid_DH"/>
</dbReference>
<dbReference type="GO" id="GO:0016618">
    <property type="term" value="F:hydroxypyruvate reductase [NAD(P)H] activity"/>
    <property type="evidence" value="ECO:0007669"/>
    <property type="project" value="TreeGrafter"/>
</dbReference>
<dbReference type="InterPro" id="IPR006139">
    <property type="entry name" value="D-isomer_2_OHA_DH_cat_dom"/>
</dbReference>
<organism evidence="5 6">
    <name type="scientific">Ceratobasidium theobromae</name>
    <dbReference type="NCBI Taxonomy" id="1582974"/>
    <lineage>
        <taxon>Eukaryota</taxon>
        <taxon>Fungi</taxon>
        <taxon>Dikarya</taxon>
        <taxon>Basidiomycota</taxon>
        <taxon>Agaricomycotina</taxon>
        <taxon>Agaricomycetes</taxon>
        <taxon>Cantharellales</taxon>
        <taxon>Ceratobasidiaceae</taxon>
        <taxon>Ceratobasidium</taxon>
    </lineage>
</organism>
<evidence type="ECO:0008006" key="7">
    <source>
        <dbReference type="Google" id="ProtNLM"/>
    </source>
</evidence>
<dbReference type="GO" id="GO:0030267">
    <property type="term" value="F:glyoxylate reductase (NADPH) activity"/>
    <property type="evidence" value="ECO:0007669"/>
    <property type="project" value="TreeGrafter"/>
</dbReference>
<comment type="similarity">
    <text evidence="2">Belongs to the D-isomer specific 2-hydroxyacid dehydrogenase family.</text>
</comment>
<evidence type="ECO:0000256" key="2">
    <source>
        <dbReference type="RuleBase" id="RU003719"/>
    </source>
</evidence>
<dbReference type="Proteomes" id="UP000383932">
    <property type="component" value="Unassembled WGS sequence"/>
</dbReference>
<feature type="domain" description="D-isomer specific 2-hydroxyacid dehydrogenase catalytic" evidence="3">
    <location>
        <begin position="4"/>
        <end position="373"/>
    </location>
</feature>
<feature type="domain" description="D-isomer specific 2-hydroxyacid dehydrogenase NAD-binding" evidence="4">
    <location>
        <begin position="293"/>
        <end position="343"/>
    </location>
</feature>
<evidence type="ECO:0000259" key="4">
    <source>
        <dbReference type="Pfam" id="PF02826"/>
    </source>
</evidence>
<accession>A0A5N5QBQ8</accession>
<keyword evidence="6" id="KW-1185">Reference proteome</keyword>
<dbReference type="EMBL" id="SSOP01000305">
    <property type="protein sequence ID" value="KAB5589185.1"/>
    <property type="molecule type" value="Genomic_DNA"/>
</dbReference>
<feature type="domain" description="D-isomer specific 2-hydroxyacid dehydrogenase NAD-binding" evidence="4">
    <location>
        <begin position="111"/>
        <end position="257"/>
    </location>
</feature>
<reference evidence="5 6" key="1">
    <citation type="journal article" date="2019" name="Fungal Biol. Biotechnol.">
        <title>Draft genome sequence of fastidious pathogen Ceratobasidium theobromae, which causes vascular-streak dieback in Theobroma cacao.</title>
        <authorList>
            <person name="Ali S.S."/>
            <person name="Asman A."/>
            <person name="Shao J."/>
            <person name="Firmansyah A.P."/>
            <person name="Susilo A.W."/>
            <person name="Rosmana A."/>
            <person name="McMahon P."/>
            <person name="Junaid M."/>
            <person name="Guest D."/>
            <person name="Kheng T.Y."/>
            <person name="Meinhardt L.W."/>
            <person name="Bailey B.A."/>
        </authorList>
    </citation>
    <scope>NUCLEOTIDE SEQUENCE [LARGE SCALE GENOMIC DNA]</scope>
    <source>
        <strain evidence="5 6">CT2</strain>
    </source>
</reference>
<dbReference type="OrthoDB" id="9991913at2759"/>
<sequence length="376" mass="40482">MAKVLVSRHLSQPAIDALKACQDLDIVLWEHNRKADREWLLKNAQGVVGLVVTLTDKIDEELLDAAGASLRIISTMSVGYDHVDVPALKARGIRLGFTPDVLTDAVADIAVMLALMASRNVKESMEIVHSGKWPHTPWSPSLLTGPQISTPGTTIGFIGFGRISRATLARLIPFRISRVLYTRSTSPTSSVVSDEQLLKDFPTLQEAKWVTLGELARESDFVFVLAPGGEATKHLVNKSFLAAMKKEAVLVNPGRGEFGIRSDVSRPDVHSGISSASNRDEKGCGYWISQDPGSVVDSDALAEALREGRIWGAGLDVVDGEPNVPADHPLVKEPRAVVLPHIGSATVQTRLDMAQLAATNLITGIRGGKMPSEAIL</sequence>
<gene>
    <name evidence="5" type="ORF">CTheo_7372</name>
</gene>
<dbReference type="PANTHER" id="PTHR10996:SF277">
    <property type="entry name" value="GLYOXYLATE REDUCTASE_HYDROXYPYRUVATE REDUCTASE"/>
    <property type="match status" value="1"/>
</dbReference>
<keyword evidence="1 2" id="KW-0560">Oxidoreductase</keyword>
<evidence type="ECO:0000313" key="6">
    <source>
        <dbReference type="Proteomes" id="UP000383932"/>
    </source>
</evidence>
<protein>
    <recommendedName>
        <fullName evidence="7">Glyoxylate reductase</fullName>
    </recommendedName>
</protein>
<evidence type="ECO:0000256" key="1">
    <source>
        <dbReference type="ARBA" id="ARBA00023002"/>
    </source>
</evidence>
<dbReference type="CDD" id="cd05301">
    <property type="entry name" value="GDH"/>
    <property type="match status" value="1"/>
</dbReference>
<dbReference type="Gene3D" id="3.40.50.720">
    <property type="entry name" value="NAD(P)-binding Rossmann-like Domain"/>
    <property type="match status" value="3"/>
</dbReference>
<evidence type="ECO:0000259" key="3">
    <source>
        <dbReference type="Pfam" id="PF00389"/>
    </source>
</evidence>
<evidence type="ECO:0000313" key="5">
    <source>
        <dbReference type="EMBL" id="KAB5589185.1"/>
    </source>
</evidence>